<gene>
    <name evidence="3" type="ORF">GO816_11685</name>
</gene>
<evidence type="ECO:0000259" key="1">
    <source>
        <dbReference type="Pfam" id="PF12979"/>
    </source>
</evidence>
<feature type="domain" description="DUF3863" evidence="1">
    <location>
        <begin position="28"/>
        <end position="363"/>
    </location>
</feature>
<keyword evidence="4" id="KW-1185">Reference proteome</keyword>
<reference evidence="3 4" key="1">
    <citation type="submission" date="2019-12" db="EMBL/GenBank/DDBJ databases">
        <title>Mucilaginibacter sp. HME9299 genome sequencing and assembly.</title>
        <authorList>
            <person name="Kang H."/>
            <person name="Kim H."/>
            <person name="Joh K."/>
        </authorList>
    </citation>
    <scope>NUCLEOTIDE SEQUENCE [LARGE SCALE GENOMIC DNA]</scope>
    <source>
        <strain evidence="3 4">HME9299</strain>
    </source>
</reference>
<comment type="caution">
    <text evidence="3">The sequence shown here is derived from an EMBL/GenBank/DDBJ whole genome shotgun (WGS) entry which is preliminary data.</text>
</comment>
<evidence type="ECO:0000313" key="4">
    <source>
        <dbReference type="Proteomes" id="UP000434850"/>
    </source>
</evidence>
<dbReference type="OrthoDB" id="1090079at2"/>
<dbReference type="Proteomes" id="UP000434850">
    <property type="component" value="Unassembled WGS sequence"/>
</dbReference>
<dbReference type="EMBL" id="WQLA01000004">
    <property type="protein sequence ID" value="MVN91789.1"/>
    <property type="molecule type" value="Genomic_DNA"/>
</dbReference>
<dbReference type="Gene3D" id="3.30.1120.110">
    <property type="match status" value="1"/>
</dbReference>
<feature type="domain" description="DUF3864" evidence="2">
    <location>
        <begin position="368"/>
        <end position="439"/>
    </location>
</feature>
<dbReference type="InterPro" id="IPR024334">
    <property type="entry name" value="DUF3863"/>
</dbReference>
<sequence>MKPIYLLLSFVFGAAVTIAQPKPYSGVLNGNRFLTFNAIIRVNQIEATRTLNLGEDERSLHTPQRVIAFRKAIEDGFPGARITWALSWLALHDTTANYVAIKMLVTKYHKQYGDEVTFIPGAYFSNAHNTRSQVNKDLHDGLAKVSAIVGNNYRPKCVVAGFLAAANQKYLATTENIHVCQGNIWSQYAIDNQDGEGSVVYPYYPSVDHFCKPAQSKTDLIDCVNLDGWTMDFLAARREGYADGFNSRLGVGPIETLGKYGETTGVREMIHTTAAHFDEGFKLNKFGWVTVNWEVSLDIPVSGLTEWLHQIKKRWPQTQFITMGEFGLTWRKAYKTNNFNYQFVQRGSGIGGSDKPMEIKWLMNKSFRLALLRNWQTKSPWQVIDFTKYDGKIKEPDTLTRNWSILGTINQKQTRAQDKPVSLSKLSPNDIKLIRKHYPGFK</sequence>
<name>A0A6I4IEJ9_9SPHI</name>
<protein>
    <submittedName>
        <fullName evidence="3">DUF3863 domain-containing protein</fullName>
    </submittedName>
</protein>
<dbReference type="Pfam" id="PF12979">
    <property type="entry name" value="DUF3863"/>
    <property type="match status" value="1"/>
</dbReference>
<organism evidence="3 4">
    <name type="scientific">Mucilaginibacter aquatilis</name>
    <dbReference type="NCBI Taxonomy" id="1517760"/>
    <lineage>
        <taxon>Bacteria</taxon>
        <taxon>Pseudomonadati</taxon>
        <taxon>Bacteroidota</taxon>
        <taxon>Sphingobacteriia</taxon>
        <taxon>Sphingobacteriales</taxon>
        <taxon>Sphingobacteriaceae</taxon>
        <taxon>Mucilaginibacter</taxon>
    </lineage>
</organism>
<dbReference type="AlphaFoldDB" id="A0A6I4IEJ9"/>
<dbReference type="RefSeq" id="WP_157542114.1">
    <property type="nucleotide sequence ID" value="NZ_WQLA01000004.1"/>
</dbReference>
<accession>A0A6I4IEJ9</accession>
<proteinExistence type="predicted"/>
<dbReference type="Pfam" id="PF12980">
    <property type="entry name" value="DUF3864"/>
    <property type="match status" value="1"/>
</dbReference>
<evidence type="ECO:0000313" key="3">
    <source>
        <dbReference type="EMBL" id="MVN91789.1"/>
    </source>
</evidence>
<dbReference type="Gene3D" id="3.20.20.510">
    <property type="entry name" value="Uncharacterised protein PF12979, DUF3863"/>
    <property type="match status" value="1"/>
</dbReference>
<evidence type="ECO:0000259" key="2">
    <source>
        <dbReference type="Pfam" id="PF12980"/>
    </source>
</evidence>
<dbReference type="InterPro" id="IPR024335">
    <property type="entry name" value="DUF3864"/>
</dbReference>